<dbReference type="EMBL" id="JAVDDT010000007">
    <property type="protein sequence ID" value="MDQ2070318.1"/>
    <property type="molecule type" value="Genomic_DNA"/>
</dbReference>
<evidence type="ECO:0000259" key="2">
    <source>
        <dbReference type="Pfam" id="PF00561"/>
    </source>
</evidence>
<dbReference type="Pfam" id="PF00561">
    <property type="entry name" value="Abhydrolase_1"/>
    <property type="match status" value="1"/>
</dbReference>
<dbReference type="InterPro" id="IPR053145">
    <property type="entry name" value="AB_hydrolase_Est10"/>
</dbReference>
<dbReference type="SUPFAM" id="SSF53474">
    <property type="entry name" value="alpha/beta-Hydrolases"/>
    <property type="match status" value="1"/>
</dbReference>
<dbReference type="Gene3D" id="3.40.50.1820">
    <property type="entry name" value="alpha/beta hydrolase"/>
    <property type="match status" value="1"/>
</dbReference>
<keyword evidence="3" id="KW-0378">Hydrolase</keyword>
<sequence length="320" mass="35088">MKLSNLRCLVLAALLLPALAFAELPGTDLAFEAKGGQLSGTLFLPEGEGPFPVVVFLAGSGDESYRTGWEGERRSWFWPQLQEWFDEQRYAVYVFDKPGVGRSEGDWRKEDFEDRADNAIAAVRALSGRTELDPARIGLLGHSQGGWIAVSAAADHPDEVAFVISLAGPAIGVRQQIIEDTENRWRCEERRLPGLRRAGLAGSLSLIGTAGRVMPAGYLSRIVRYDPADDLARLQQPMLALFASNDIMVMPETNIPPLKAHFGKASGNDGLVIETIEGLDHFFRHGAFCLDGGRPQGFAPEFWEALAAPAFWQQLSHEAQ</sequence>
<dbReference type="RefSeq" id="WP_306728818.1">
    <property type="nucleotide sequence ID" value="NZ_JAVDDT010000007.1"/>
</dbReference>
<keyword evidence="1" id="KW-0732">Signal</keyword>
<proteinExistence type="predicted"/>
<dbReference type="GO" id="GO:0016787">
    <property type="term" value="F:hydrolase activity"/>
    <property type="evidence" value="ECO:0007669"/>
    <property type="project" value="UniProtKB-KW"/>
</dbReference>
<protein>
    <submittedName>
        <fullName evidence="3">Alpha/beta fold hydrolase</fullName>
    </submittedName>
</protein>
<accession>A0ABU0W982</accession>
<evidence type="ECO:0000256" key="1">
    <source>
        <dbReference type="SAM" id="SignalP"/>
    </source>
</evidence>
<organism evidence="3 4">
    <name type="scientific">Natronospira bacteriovora</name>
    <dbReference type="NCBI Taxonomy" id="3069753"/>
    <lineage>
        <taxon>Bacteria</taxon>
        <taxon>Pseudomonadati</taxon>
        <taxon>Pseudomonadota</taxon>
        <taxon>Gammaproteobacteria</taxon>
        <taxon>Natronospirales</taxon>
        <taxon>Natronospiraceae</taxon>
        <taxon>Natronospira</taxon>
    </lineage>
</organism>
<evidence type="ECO:0000313" key="4">
    <source>
        <dbReference type="Proteomes" id="UP001239019"/>
    </source>
</evidence>
<evidence type="ECO:0000313" key="3">
    <source>
        <dbReference type="EMBL" id="MDQ2070318.1"/>
    </source>
</evidence>
<gene>
    <name evidence="3" type="ORF">RBH19_10540</name>
</gene>
<keyword evidence="4" id="KW-1185">Reference proteome</keyword>
<reference evidence="3 4" key="1">
    <citation type="submission" date="2023-08" db="EMBL/GenBank/DDBJ databases">
        <title>Whole-genome sequencing of halo(alkali)philic microorganisms from hypersaline lakes.</title>
        <authorList>
            <person name="Sorokin D.Y."/>
            <person name="Abbas B."/>
            <person name="Merkel A.Y."/>
        </authorList>
    </citation>
    <scope>NUCLEOTIDE SEQUENCE [LARGE SCALE GENOMIC DNA]</scope>
    <source>
        <strain evidence="3 4">AB-CW4</strain>
    </source>
</reference>
<dbReference type="PANTHER" id="PTHR43265:SF1">
    <property type="entry name" value="ESTERASE ESTD"/>
    <property type="match status" value="1"/>
</dbReference>
<name>A0ABU0W982_9GAMM</name>
<dbReference type="Proteomes" id="UP001239019">
    <property type="component" value="Unassembled WGS sequence"/>
</dbReference>
<comment type="caution">
    <text evidence="3">The sequence shown here is derived from an EMBL/GenBank/DDBJ whole genome shotgun (WGS) entry which is preliminary data.</text>
</comment>
<feature type="chain" id="PRO_5047532837" evidence="1">
    <location>
        <begin position="23"/>
        <end position="320"/>
    </location>
</feature>
<dbReference type="PANTHER" id="PTHR43265">
    <property type="entry name" value="ESTERASE ESTD"/>
    <property type="match status" value="1"/>
</dbReference>
<dbReference type="InterPro" id="IPR000073">
    <property type="entry name" value="AB_hydrolase_1"/>
</dbReference>
<feature type="signal peptide" evidence="1">
    <location>
        <begin position="1"/>
        <end position="22"/>
    </location>
</feature>
<dbReference type="InterPro" id="IPR029058">
    <property type="entry name" value="AB_hydrolase_fold"/>
</dbReference>
<feature type="domain" description="AB hydrolase-1" evidence="2">
    <location>
        <begin position="54"/>
        <end position="170"/>
    </location>
</feature>